<dbReference type="Proteomes" id="UP000011064">
    <property type="component" value="Unassembled WGS sequence"/>
</dbReference>
<dbReference type="OrthoDB" id="3862662at2759"/>
<organism evidence="1 2">
    <name type="scientific">Pseudogymnoascus destructans (strain ATCC MYA-4855 / 20631-21)</name>
    <name type="common">Bat white-nose syndrome fungus</name>
    <name type="synonym">Geomyces destructans</name>
    <dbReference type="NCBI Taxonomy" id="658429"/>
    <lineage>
        <taxon>Eukaryota</taxon>
        <taxon>Fungi</taxon>
        <taxon>Dikarya</taxon>
        <taxon>Ascomycota</taxon>
        <taxon>Pezizomycotina</taxon>
        <taxon>Leotiomycetes</taxon>
        <taxon>Thelebolales</taxon>
        <taxon>Thelebolaceae</taxon>
        <taxon>Pseudogymnoascus</taxon>
    </lineage>
</organism>
<keyword evidence="2" id="KW-1185">Reference proteome</keyword>
<reference evidence="2" key="1">
    <citation type="submission" date="2010-09" db="EMBL/GenBank/DDBJ databases">
        <title>The genome sequence of Geomyces destructans 20631-21.</title>
        <authorList>
            <consortium name="The Broad Institute Genome Sequencing Platform"/>
            <person name="Cuomo C.A."/>
            <person name="Blehert D.S."/>
            <person name="Lorch J.M."/>
            <person name="Young S.K."/>
            <person name="Zeng Q."/>
            <person name="Gargeya S."/>
            <person name="Fitzgerald M."/>
            <person name="Haas B."/>
            <person name="Abouelleil A."/>
            <person name="Alvarado L."/>
            <person name="Arachchi H.M."/>
            <person name="Berlin A."/>
            <person name="Brown A."/>
            <person name="Chapman S.B."/>
            <person name="Chen Z."/>
            <person name="Dunbar C."/>
            <person name="Freedman E."/>
            <person name="Gearin G."/>
            <person name="Gellesch M."/>
            <person name="Goldberg J."/>
            <person name="Griggs A."/>
            <person name="Gujja S."/>
            <person name="Heiman D."/>
            <person name="Howarth C."/>
            <person name="Larson L."/>
            <person name="Lui A."/>
            <person name="MacDonald P.J.P."/>
            <person name="Montmayeur A."/>
            <person name="Murphy C."/>
            <person name="Neiman D."/>
            <person name="Pearson M."/>
            <person name="Priest M."/>
            <person name="Roberts A."/>
            <person name="Saif S."/>
            <person name="Shea T."/>
            <person name="Shenoy N."/>
            <person name="Sisk P."/>
            <person name="Stolte C."/>
            <person name="Sykes S."/>
            <person name="Wortman J."/>
            <person name="Nusbaum C."/>
            <person name="Birren B."/>
        </authorList>
    </citation>
    <scope>NUCLEOTIDE SEQUENCE [LARGE SCALE GENOMIC DNA]</scope>
    <source>
        <strain evidence="2">ATCC MYA-4855 / 20631-21</strain>
    </source>
</reference>
<proteinExistence type="predicted"/>
<dbReference type="VEuPathDB" id="FungiDB:GMDG_01392"/>
<dbReference type="InParanoid" id="L8FUE9"/>
<dbReference type="CDD" id="cd12148">
    <property type="entry name" value="fungal_TF_MHR"/>
    <property type="match status" value="1"/>
</dbReference>
<evidence type="ECO:0000313" key="1">
    <source>
        <dbReference type="EMBL" id="ELR04088.1"/>
    </source>
</evidence>
<sequence>MSTRQASPDFQSALSMLQICDDDENLGRQIGAMIANTGADVGIFCSTYFNTLEWFPIIPSCDIYDRIATLSTGPSLDFAILILCLHLITKIDQTNCDCETMMHFYLTAKRFYSLVTSSGRISKELVQSEIILALYEYGNAMPDTACVSVAGPARMALVLGYDKTVY</sequence>
<dbReference type="AlphaFoldDB" id="L8FUE9"/>
<dbReference type="EMBL" id="GL573185">
    <property type="protein sequence ID" value="ELR04088.1"/>
    <property type="molecule type" value="Genomic_DNA"/>
</dbReference>
<gene>
    <name evidence="1" type="ORF">GMDG_01392</name>
</gene>
<evidence type="ECO:0000313" key="2">
    <source>
        <dbReference type="Proteomes" id="UP000011064"/>
    </source>
</evidence>
<dbReference type="HOGENOM" id="CLU_1603456_0_0_1"/>
<protein>
    <submittedName>
        <fullName evidence="1">Uncharacterized protein</fullName>
    </submittedName>
</protein>
<name>L8FUE9_PSED2</name>
<dbReference type="STRING" id="658429.L8FUE9"/>
<accession>L8FUE9</accession>